<reference evidence="3" key="1">
    <citation type="submission" date="2016-06" db="EMBL/GenBank/DDBJ databases">
        <authorList>
            <person name="Varghese N."/>
            <person name="Submissions Spin"/>
        </authorList>
    </citation>
    <scope>NUCLEOTIDE SEQUENCE [LARGE SCALE GENOMIC DNA]</scope>
    <source>
        <strain evidence="3">DSM 44983</strain>
    </source>
</reference>
<accession>A0A109IMP2</accession>
<dbReference type="AlphaFoldDB" id="A0A109IMP2"/>
<proteinExistence type="predicted"/>
<dbReference type="Proteomes" id="UP000198226">
    <property type="component" value="Chromosome I"/>
</dbReference>
<dbReference type="EMBL" id="LT607752">
    <property type="protein sequence ID" value="SCG74403.1"/>
    <property type="molecule type" value="Genomic_DNA"/>
</dbReference>
<evidence type="ECO:0000259" key="1">
    <source>
        <dbReference type="Pfam" id="PF12770"/>
    </source>
</evidence>
<gene>
    <name evidence="2" type="ORF">GA0070623_3884</name>
</gene>
<feature type="domain" description="CHAT" evidence="1">
    <location>
        <begin position="659"/>
        <end position="971"/>
    </location>
</feature>
<protein>
    <submittedName>
        <fullName evidence="2">CHAT domain-containing protein</fullName>
    </submittedName>
</protein>
<name>A0A109IMP2_9ACTN</name>
<dbReference type="Pfam" id="PF12770">
    <property type="entry name" value="CHAT"/>
    <property type="match status" value="1"/>
</dbReference>
<dbReference type="OrthoDB" id="4149784at2"/>
<keyword evidence="3" id="KW-1185">Reference proteome</keyword>
<dbReference type="RefSeq" id="WP_067304492.1">
    <property type="nucleotide sequence ID" value="NZ_LRMV01000024.1"/>
</dbReference>
<evidence type="ECO:0000313" key="2">
    <source>
        <dbReference type="EMBL" id="SCG74403.1"/>
    </source>
</evidence>
<organism evidence="2 3">
    <name type="scientific">Micromonospora rifamycinica</name>
    <dbReference type="NCBI Taxonomy" id="291594"/>
    <lineage>
        <taxon>Bacteria</taxon>
        <taxon>Bacillati</taxon>
        <taxon>Actinomycetota</taxon>
        <taxon>Actinomycetes</taxon>
        <taxon>Micromonosporales</taxon>
        <taxon>Micromonosporaceae</taxon>
        <taxon>Micromonospora</taxon>
    </lineage>
</organism>
<dbReference type="InterPro" id="IPR024983">
    <property type="entry name" value="CHAT_dom"/>
</dbReference>
<evidence type="ECO:0000313" key="3">
    <source>
        <dbReference type="Proteomes" id="UP000198226"/>
    </source>
</evidence>
<sequence length="972" mass="102883">MTVEADSGDPVVVAALTRCGATVGRLVDGVGDATDLDTALADLFGLPDDLRPSPLAGALVVVLLRLGPHAEPRHVQHVDALLGIADRDPPPWPEWADIRMLARALAPMGRIAALATGDSPQPADLRALLTELGELEALLPARASEAVGHHLQLVHTMATSVHDAMHDDEAALRRIGPDLERLRAQIGDPEVSAELTPMIEVTSRWPDLLLAERRSNLPVAEAVELLQAAVDAVPSHRRGENFPEFAAAAGATTARLRSLEGLIGQGSGSAPTDQQIAALLARAEHPDAGPARRATSYRDLGAAVARRGSRDRDPSRIDQAVGYQRQALAAATAAAPISTAVSWSGRPDYLLSLLALADTLALQWTVAGRHDSLVEAEQLLVEARELAVGPENMLWAEINERLSSARASLGAHSGARQAGLDGLRRHAWKVLLQSDPAAATAAARGATSDATRVARQLLAAGRPAEAIQALDAGRALVLFAATELHDVPTRLDARGRADLAEQWLLATASGEPEAVPVELRREALTALSTPADPEAVGAAGPLDPPTLPEIRAALAALDADALVYLVPATSRDTGYAVIAPAQGPPASMELPGLTLDDRSDLDSYLYALSNRDAARFPVGPLPAESAEARGVADPAGEGLPREVELQQVESRFADTLDTLCGWAWQAAIGPLLEQYFAHRPAAGSGRPPRVVLVPMGSLARVPWQAARRPDGPYAVQLAEFSQAASARFLCASAVRTRVPLAPVGLVVGDPDTGRVGAELTAARVEAYAVHQAFYRGGRYLGRRPDGQPSRSGAGTAAQIRDWLTSTRPGAGAMLHLACHGVVEVAGEETASYLLLAGRERLTTEELIAVLAEVPQRVLGLVVLAACRTGVSSRGYDEAYSLGTAFLAGGARSVLSTQWSIPDQATSVLMFMFHHFLATGRRPARDALRRAQLWMLDPQRQPPEGMPPQLRRHLAQTDPAEVVAWAGFVHWGQ</sequence>